<proteinExistence type="predicted"/>
<dbReference type="Proteomes" id="UP000324222">
    <property type="component" value="Unassembled WGS sequence"/>
</dbReference>
<name>A0A5B7H7W2_PORTR</name>
<comment type="caution">
    <text evidence="1">The sequence shown here is derived from an EMBL/GenBank/DDBJ whole genome shotgun (WGS) entry which is preliminary data.</text>
</comment>
<organism evidence="1 2">
    <name type="scientific">Portunus trituberculatus</name>
    <name type="common">Swimming crab</name>
    <name type="synonym">Neptunus trituberculatus</name>
    <dbReference type="NCBI Taxonomy" id="210409"/>
    <lineage>
        <taxon>Eukaryota</taxon>
        <taxon>Metazoa</taxon>
        <taxon>Ecdysozoa</taxon>
        <taxon>Arthropoda</taxon>
        <taxon>Crustacea</taxon>
        <taxon>Multicrustacea</taxon>
        <taxon>Malacostraca</taxon>
        <taxon>Eumalacostraca</taxon>
        <taxon>Eucarida</taxon>
        <taxon>Decapoda</taxon>
        <taxon>Pleocyemata</taxon>
        <taxon>Brachyura</taxon>
        <taxon>Eubrachyura</taxon>
        <taxon>Portunoidea</taxon>
        <taxon>Portunidae</taxon>
        <taxon>Portuninae</taxon>
        <taxon>Portunus</taxon>
    </lineage>
</organism>
<gene>
    <name evidence="1" type="ORF">E2C01_059901</name>
</gene>
<sequence length="78" mass="8687">MEEEIDGSRHLSLTLSRLLARSTPPSNDYPGTTRASHKPTLVMKSKTKLDKSLERTARHPGYEMLGKRMAGDSVGRMC</sequence>
<protein>
    <submittedName>
        <fullName evidence="1">Uncharacterized protein</fullName>
    </submittedName>
</protein>
<dbReference type="EMBL" id="VSRR010023797">
    <property type="protein sequence ID" value="MPC65765.1"/>
    <property type="molecule type" value="Genomic_DNA"/>
</dbReference>
<evidence type="ECO:0000313" key="1">
    <source>
        <dbReference type="EMBL" id="MPC65765.1"/>
    </source>
</evidence>
<keyword evidence="2" id="KW-1185">Reference proteome</keyword>
<reference evidence="1 2" key="1">
    <citation type="submission" date="2019-05" db="EMBL/GenBank/DDBJ databases">
        <title>Another draft genome of Portunus trituberculatus and its Hox gene families provides insights of decapod evolution.</title>
        <authorList>
            <person name="Jeong J.-H."/>
            <person name="Song I."/>
            <person name="Kim S."/>
            <person name="Choi T."/>
            <person name="Kim D."/>
            <person name="Ryu S."/>
            <person name="Kim W."/>
        </authorList>
    </citation>
    <scope>NUCLEOTIDE SEQUENCE [LARGE SCALE GENOMIC DNA]</scope>
    <source>
        <tissue evidence="1">Muscle</tissue>
    </source>
</reference>
<dbReference type="AlphaFoldDB" id="A0A5B7H7W2"/>
<accession>A0A5B7H7W2</accession>
<evidence type="ECO:0000313" key="2">
    <source>
        <dbReference type="Proteomes" id="UP000324222"/>
    </source>
</evidence>